<dbReference type="InterPro" id="IPR004517">
    <property type="entry name" value="HisZ"/>
</dbReference>
<dbReference type="GO" id="GO:0004821">
    <property type="term" value="F:histidine-tRNA ligase activity"/>
    <property type="evidence" value="ECO:0007669"/>
    <property type="project" value="TreeGrafter"/>
</dbReference>
<dbReference type="Pfam" id="PF13393">
    <property type="entry name" value="tRNA-synt_His"/>
    <property type="match status" value="1"/>
</dbReference>
<protein>
    <recommendedName>
        <fullName evidence="5 9">ATP phosphoribosyltransferase regulatory subunit</fullName>
    </recommendedName>
</protein>
<keyword evidence="11" id="KW-0328">Glycosyltransferase</keyword>
<dbReference type="SUPFAM" id="SSF55681">
    <property type="entry name" value="Class II aaRS and biotin synthetases"/>
    <property type="match status" value="1"/>
</dbReference>
<dbReference type="GO" id="GO:0005737">
    <property type="term" value="C:cytoplasm"/>
    <property type="evidence" value="ECO:0007669"/>
    <property type="project" value="UniProtKB-SubCell"/>
</dbReference>
<dbReference type="PANTHER" id="PTHR43707">
    <property type="entry name" value="HISTIDYL-TRNA SYNTHETASE"/>
    <property type="match status" value="1"/>
</dbReference>
<proteinExistence type="inferred from homology"/>
<accession>A0A840MU10</accession>
<dbReference type="Proteomes" id="UP000575898">
    <property type="component" value="Unassembled WGS sequence"/>
</dbReference>
<dbReference type="GO" id="GO:0006427">
    <property type="term" value="P:histidyl-tRNA aminoacylation"/>
    <property type="evidence" value="ECO:0007669"/>
    <property type="project" value="TreeGrafter"/>
</dbReference>
<dbReference type="GO" id="GO:0000105">
    <property type="term" value="P:L-histidine biosynthetic process"/>
    <property type="evidence" value="ECO:0007669"/>
    <property type="project" value="UniProtKB-UniRule"/>
</dbReference>
<dbReference type="UniPathway" id="UPA00031">
    <property type="reaction ID" value="UER00006"/>
</dbReference>
<comment type="similarity">
    <text evidence="3 9">Belongs to the class-II aminoacyl-tRNA synthetase family. HisZ subfamily.</text>
</comment>
<comment type="miscellaneous">
    <text evidence="9">This function is generally fulfilled by the C-terminal part of HisG, which is missing in some bacteria such as this one.</text>
</comment>
<evidence type="ECO:0000256" key="9">
    <source>
        <dbReference type="HAMAP-Rule" id="MF_00125"/>
    </source>
</evidence>
<dbReference type="NCBIfam" id="NF008935">
    <property type="entry name" value="PRK12292.1-1"/>
    <property type="match status" value="1"/>
</dbReference>
<keyword evidence="9" id="KW-0028">Amino-acid biosynthesis</keyword>
<keyword evidence="11" id="KW-0808">Transferase</keyword>
<evidence type="ECO:0000256" key="4">
    <source>
        <dbReference type="ARBA" id="ARBA00011496"/>
    </source>
</evidence>
<dbReference type="InterPro" id="IPR041715">
    <property type="entry name" value="HisRS-like_core"/>
</dbReference>
<reference evidence="11 12" key="1">
    <citation type="submission" date="2020-08" db="EMBL/GenBank/DDBJ databases">
        <title>Genomic Encyclopedia of Type Strains, Phase IV (KMG-IV): sequencing the most valuable type-strain genomes for metagenomic binning, comparative biology and taxonomic classification.</title>
        <authorList>
            <person name="Goeker M."/>
        </authorList>
    </citation>
    <scope>NUCLEOTIDE SEQUENCE [LARGE SCALE GENOMIC DNA]</scope>
    <source>
        <strain evidence="11 12">DSM 27165</strain>
    </source>
</reference>
<dbReference type="EMBL" id="JACHHY010000020">
    <property type="protein sequence ID" value="MBB5019793.1"/>
    <property type="molecule type" value="Genomic_DNA"/>
</dbReference>
<feature type="domain" description="Class II Histidinyl-tRNA synthetase (HisRS)-like catalytic core" evidence="10">
    <location>
        <begin position="9"/>
        <end position="315"/>
    </location>
</feature>
<evidence type="ECO:0000256" key="7">
    <source>
        <dbReference type="ARBA" id="ARBA00023102"/>
    </source>
</evidence>
<sequence>MHRWLLPEYIADILPAEARLVEEKRRRVLDLFHSCGYDLVSTPLIEYTESLISEGDHDLDMRTFKLVDQLSGRQLGLRADIAPQVARLDAHLLNKQGAVRLCYAGSVVSTVPSSLLGSREQLQVGAEIYGHGGIEADLEVMTLLLDCLALLGLQQVQLDIGHVGVYRSLVAHFGLDSSQEQALFTAYQSKDVAELADLTKGLPDQAREAFLALASLNGGRDVVGEARAALPNLPGIAKALDDLDRVMVELESIGAQGAIDLVELRAAHYHNGLVFAAYAEGWPNAIAWGGRYDNVGKQFGRARPATGFSFDLRELTRKLALGSAQKAILAPYAPEDPALYQVIRALRTNNEIVVISLPGHEAHVAELNVDRELQKRDGVWQVVPFGQCK</sequence>
<evidence type="ECO:0000313" key="11">
    <source>
        <dbReference type="EMBL" id="MBB5019793.1"/>
    </source>
</evidence>
<dbReference type="RefSeq" id="WP_184041196.1">
    <property type="nucleotide sequence ID" value="NZ_JACHHY010000020.1"/>
</dbReference>
<comment type="subcellular location">
    <subcellularLocation>
        <location evidence="1 9">Cytoplasm</location>
    </subcellularLocation>
</comment>
<keyword evidence="6 9" id="KW-0963">Cytoplasm</keyword>
<comment type="function">
    <text evidence="8 9">Required for the first step of histidine biosynthesis. May allow the feedback regulation of ATP phosphoribosyltransferase activity by histidine.</text>
</comment>
<evidence type="ECO:0000259" key="10">
    <source>
        <dbReference type="Pfam" id="PF13393"/>
    </source>
</evidence>
<keyword evidence="7 9" id="KW-0368">Histidine biosynthesis</keyword>
<dbReference type="InterPro" id="IPR045864">
    <property type="entry name" value="aa-tRNA-synth_II/BPL/LPL"/>
</dbReference>
<dbReference type="NCBIfam" id="NF009086">
    <property type="entry name" value="PRK12421.1"/>
    <property type="match status" value="1"/>
</dbReference>
<dbReference type="HAMAP" id="MF_00125">
    <property type="entry name" value="HisZ"/>
    <property type="match status" value="1"/>
</dbReference>
<evidence type="ECO:0000256" key="2">
    <source>
        <dbReference type="ARBA" id="ARBA00004667"/>
    </source>
</evidence>
<dbReference type="GO" id="GO:0016757">
    <property type="term" value="F:glycosyltransferase activity"/>
    <property type="evidence" value="ECO:0007669"/>
    <property type="project" value="UniProtKB-KW"/>
</dbReference>
<comment type="pathway">
    <text evidence="2 9">Amino-acid biosynthesis; L-histidine biosynthesis; L-histidine from 5-phospho-alpha-D-ribose 1-diphosphate: step 1/9.</text>
</comment>
<organism evidence="11 12">
    <name type="scientific">Chitinivorax tropicus</name>
    <dbReference type="NCBI Taxonomy" id="714531"/>
    <lineage>
        <taxon>Bacteria</taxon>
        <taxon>Pseudomonadati</taxon>
        <taxon>Pseudomonadota</taxon>
        <taxon>Betaproteobacteria</taxon>
        <taxon>Chitinivorax</taxon>
    </lineage>
</organism>
<comment type="subunit">
    <text evidence="4 9">Heteromultimer composed of HisG and HisZ subunits.</text>
</comment>
<evidence type="ECO:0000256" key="6">
    <source>
        <dbReference type="ARBA" id="ARBA00022490"/>
    </source>
</evidence>
<evidence type="ECO:0000313" key="12">
    <source>
        <dbReference type="Proteomes" id="UP000575898"/>
    </source>
</evidence>
<evidence type="ECO:0000256" key="8">
    <source>
        <dbReference type="ARBA" id="ARBA00025246"/>
    </source>
</evidence>
<gene>
    <name evidence="9" type="primary">hisZ</name>
    <name evidence="11" type="ORF">HNQ59_003101</name>
</gene>
<name>A0A840MU10_9PROT</name>
<dbReference type="Gene3D" id="3.30.930.10">
    <property type="entry name" value="Bira Bifunctional Protein, Domain 2"/>
    <property type="match status" value="1"/>
</dbReference>
<dbReference type="PANTHER" id="PTHR43707:SF1">
    <property type="entry name" value="HISTIDINE--TRNA LIGASE, MITOCHONDRIAL-RELATED"/>
    <property type="match status" value="1"/>
</dbReference>
<dbReference type="AlphaFoldDB" id="A0A840MU10"/>
<dbReference type="NCBIfam" id="TIGR00443">
    <property type="entry name" value="hisZ_biosyn_reg"/>
    <property type="match status" value="1"/>
</dbReference>
<keyword evidence="12" id="KW-1185">Reference proteome</keyword>
<comment type="caution">
    <text evidence="11">The sequence shown here is derived from an EMBL/GenBank/DDBJ whole genome shotgun (WGS) entry which is preliminary data.</text>
</comment>
<evidence type="ECO:0000256" key="5">
    <source>
        <dbReference type="ARBA" id="ARBA00020397"/>
    </source>
</evidence>
<evidence type="ECO:0000256" key="1">
    <source>
        <dbReference type="ARBA" id="ARBA00004496"/>
    </source>
</evidence>
<evidence type="ECO:0000256" key="3">
    <source>
        <dbReference type="ARBA" id="ARBA00005539"/>
    </source>
</evidence>
<dbReference type="InterPro" id="IPR004516">
    <property type="entry name" value="HisRS/HisZ"/>
</dbReference>